<feature type="transmembrane region" description="Helical" evidence="1">
    <location>
        <begin position="21"/>
        <end position="39"/>
    </location>
</feature>
<feature type="transmembrane region" description="Helical" evidence="1">
    <location>
        <begin position="91"/>
        <end position="109"/>
    </location>
</feature>
<protein>
    <recommendedName>
        <fullName evidence="3">DUF4149 domain-containing protein</fullName>
    </recommendedName>
</protein>
<name>A0A0F9TYH1_9ZZZZ</name>
<dbReference type="EMBL" id="LAZR01000152">
    <property type="protein sequence ID" value="KKN86075.1"/>
    <property type="molecule type" value="Genomic_DNA"/>
</dbReference>
<accession>A0A0F9TYH1</accession>
<evidence type="ECO:0000256" key="1">
    <source>
        <dbReference type="SAM" id="Phobius"/>
    </source>
</evidence>
<evidence type="ECO:0008006" key="3">
    <source>
        <dbReference type="Google" id="ProtNLM"/>
    </source>
</evidence>
<gene>
    <name evidence="2" type="ORF">LCGC14_0272720</name>
</gene>
<comment type="caution">
    <text evidence="2">The sequence shown here is derived from an EMBL/GenBank/DDBJ whole genome shotgun (WGS) entry which is preliminary data.</text>
</comment>
<feature type="transmembrane region" description="Helical" evidence="1">
    <location>
        <begin position="115"/>
        <end position="134"/>
    </location>
</feature>
<proteinExistence type="predicted"/>
<reference evidence="2" key="1">
    <citation type="journal article" date="2015" name="Nature">
        <title>Complex archaea that bridge the gap between prokaryotes and eukaryotes.</title>
        <authorList>
            <person name="Spang A."/>
            <person name="Saw J.H."/>
            <person name="Jorgensen S.L."/>
            <person name="Zaremba-Niedzwiedzka K."/>
            <person name="Martijn J."/>
            <person name="Lind A.E."/>
            <person name="van Eijk R."/>
            <person name="Schleper C."/>
            <person name="Guy L."/>
            <person name="Ettema T.J."/>
        </authorList>
    </citation>
    <scope>NUCLEOTIDE SEQUENCE</scope>
</reference>
<keyword evidence="1" id="KW-0812">Transmembrane</keyword>
<keyword evidence="1" id="KW-0472">Membrane</keyword>
<organism evidence="2">
    <name type="scientific">marine sediment metagenome</name>
    <dbReference type="NCBI Taxonomy" id="412755"/>
    <lineage>
        <taxon>unclassified sequences</taxon>
        <taxon>metagenomes</taxon>
        <taxon>ecological metagenomes</taxon>
    </lineage>
</organism>
<keyword evidence="1" id="KW-1133">Transmembrane helix</keyword>
<evidence type="ECO:0000313" key="2">
    <source>
        <dbReference type="EMBL" id="KKN86075.1"/>
    </source>
</evidence>
<feature type="transmembrane region" description="Helical" evidence="1">
    <location>
        <begin position="59"/>
        <end position="79"/>
    </location>
</feature>
<dbReference type="AlphaFoldDB" id="A0A0F9TYH1"/>
<sequence>MSSSAAVPALRSGRVAWQLTSTLWVGGVWMLHFVLLPALERFGLAQLLIDDIAGFMRPLMAAFAAVCALLQIVIVWAAVGTRWWRDLRGQLLVVVLVAAGAFFALAWLSEGEQTPYWQVFCYLVLAFAGLGLVLQPRPDEAGR</sequence>